<evidence type="ECO:0000313" key="2">
    <source>
        <dbReference type="EMBL" id="APM40562.1"/>
    </source>
</evidence>
<dbReference type="AlphaFoldDB" id="A0A1L5FC30"/>
<dbReference type="RefSeq" id="WP_073540088.1">
    <property type="nucleotide sequence ID" value="NZ_CP018335.1"/>
</dbReference>
<evidence type="ECO:0000313" key="1">
    <source>
        <dbReference type="EMBL" id="APM40496.1"/>
    </source>
</evidence>
<dbReference type="EMBL" id="CP018335">
    <property type="protein sequence ID" value="APM40562.1"/>
    <property type="molecule type" value="Genomic_DNA"/>
</dbReference>
<name>A0A1L5FC30_CLOKL</name>
<accession>A0A1L5FC30</accession>
<organism evidence="2 3">
    <name type="scientific">Clostridium kluyveri</name>
    <dbReference type="NCBI Taxonomy" id="1534"/>
    <lineage>
        <taxon>Bacteria</taxon>
        <taxon>Bacillati</taxon>
        <taxon>Bacillota</taxon>
        <taxon>Clostridia</taxon>
        <taxon>Eubacteriales</taxon>
        <taxon>Clostridiaceae</taxon>
        <taxon>Clostridium</taxon>
    </lineage>
</organism>
<dbReference type="EMBL" id="CP018335">
    <property type="protein sequence ID" value="APM40496.1"/>
    <property type="molecule type" value="Genomic_DNA"/>
</dbReference>
<evidence type="ECO:0000313" key="3">
    <source>
        <dbReference type="Proteomes" id="UP000184604"/>
    </source>
</evidence>
<proteinExistence type="predicted"/>
<protein>
    <submittedName>
        <fullName evidence="2">Uncharacterized protein</fullName>
    </submittedName>
</protein>
<reference evidence="2 3" key="1">
    <citation type="submission" date="2016-12" db="EMBL/GenBank/DDBJ databases">
        <title>Complete genome sequence of Clostridium kluyveri JZZ isolated from the pit mud of a Chinese flavor liquor-making factory.</title>
        <authorList>
            <person name="Wang Y."/>
        </authorList>
    </citation>
    <scope>NUCLEOTIDE SEQUENCE [LARGE SCALE GENOMIC DNA]</scope>
    <source>
        <strain evidence="2 3">JZZ</strain>
    </source>
</reference>
<gene>
    <name evidence="1" type="ORF">BS101_18065</name>
    <name evidence="2" type="ORF">BS101_18450</name>
</gene>
<sequence length="80" mass="9285">MNKYLVSCFIFTEDKEWGVADVEVSCKAKDIYNVSGLRDAIVKKMDIYNTVIINIMLLEREGLLRRFLKLIKGGIPWKQC</sequence>
<dbReference type="Proteomes" id="UP000184604">
    <property type="component" value="Chromosome"/>
</dbReference>